<evidence type="ECO:0000313" key="1">
    <source>
        <dbReference type="EMBL" id="SVC77992.1"/>
    </source>
</evidence>
<name>A0A382Q0S6_9ZZZZ</name>
<proteinExistence type="predicted"/>
<protein>
    <submittedName>
        <fullName evidence="1">Uncharacterized protein</fullName>
    </submittedName>
</protein>
<reference evidence="1" key="1">
    <citation type="submission" date="2018-05" db="EMBL/GenBank/DDBJ databases">
        <authorList>
            <person name="Lanie J.A."/>
            <person name="Ng W.-L."/>
            <person name="Kazmierczak K.M."/>
            <person name="Andrzejewski T.M."/>
            <person name="Davidsen T.M."/>
            <person name="Wayne K.J."/>
            <person name="Tettelin H."/>
            <person name="Glass J.I."/>
            <person name="Rusch D."/>
            <person name="Podicherti R."/>
            <person name="Tsui H.-C.T."/>
            <person name="Winkler M.E."/>
        </authorList>
    </citation>
    <scope>NUCLEOTIDE SEQUENCE</scope>
</reference>
<gene>
    <name evidence="1" type="ORF">METZ01_LOCUS330846</name>
</gene>
<organism evidence="1">
    <name type="scientific">marine metagenome</name>
    <dbReference type="NCBI Taxonomy" id="408172"/>
    <lineage>
        <taxon>unclassified sequences</taxon>
        <taxon>metagenomes</taxon>
        <taxon>ecological metagenomes</taxon>
    </lineage>
</organism>
<sequence length="112" mass="12785">METIQIHNNPNLDARMVMQVLSENLDSKYEIFSISSMWREIMIRQNSWKGVTIGLRHDGNRTDLMFSGDSPGVFPAVFTQMFIGSFIADRTFRRKILSDVREILLEIAGGSS</sequence>
<accession>A0A382Q0S6</accession>
<dbReference type="AlphaFoldDB" id="A0A382Q0S6"/>
<dbReference type="EMBL" id="UINC01110468">
    <property type="protein sequence ID" value="SVC77992.1"/>
    <property type="molecule type" value="Genomic_DNA"/>
</dbReference>